<dbReference type="GO" id="GO:0016042">
    <property type="term" value="P:lipid catabolic process"/>
    <property type="evidence" value="ECO:0007669"/>
    <property type="project" value="UniProtKB-UniRule"/>
</dbReference>
<dbReference type="PROSITE" id="PS51635">
    <property type="entry name" value="PNPLA"/>
    <property type="match status" value="1"/>
</dbReference>
<feature type="short sequence motif" description="GXSXG" evidence="9">
    <location>
        <begin position="369"/>
        <end position="373"/>
    </location>
</feature>
<dbReference type="KEGG" id="spib:G8759_06555"/>
<evidence type="ECO:0000256" key="7">
    <source>
        <dbReference type="ARBA" id="ARBA00023098"/>
    </source>
</evidence>
<dbReference type="EMBL" id="CP050063">
    <property type="protein sequence ID" value="QIP12310.1"/>
    <property type="molecule type" value="Genomic_DNA"/>
</dbReference>
<dbReference type="InterPro" id="IPR018490">
    <property type="entry name" value="cNMP-bd_dom_sf"/>
</dbReference>
<keyword evidence="5 9" id="KW-0442">Lipid degradation</keyword>
<dbReference type="GO" id="GO:0004622">
    <property type="term" value="F:phosphatidylcholine lysophospholipase activity"/>
    <property type="evidence" value="ECO:0007669"/>
    <property type="project" value="UniProtKB-ARBA"/>
</dbReference>
<dbReference type="PROSITE" id="PS50042">
    <property type="entry name" value="CNMP_BINDING_3"/>
    <property type="match status" value="1"/>
</dbReference>
<dbReference type="Pfam" id="PF01734">
    <property type="entry name" value="Patatin"/>
    <property type="match status" value="1"/>
</dbReference>
<dbReference type="AlphaFoldDB" id="A0A6G9AIN3"/>
<keyword evidence="7 9" id="KW-0443">Lipid metabolism</keyword>
<dbReference type="InterPro" id="IPR050301">
    <property type="entry name" value="NTE"/>
</dbReference>
<evidence type="ECO:0000313" key="13">
    <source>
        <dbReference type="Proteomes" id="UP000501802"/>
    </source>
</evidence>
<feature type="short sequence motif" description="GXGXXG" evidence="9">
    <location>
        <begin position="342"/>
        <end position="347"/>
    </location>
</feature>
<dbReference type="CDD" id="cd07205">
    <property type="entry name" value="Pat_PNPLA6_PNPLA7_NTE1_like"/>
    <property type="match status" value="1"/>
</dbReference>
<dbReference type="SUPFAM" id="SSF51206">
    <property type="entry name" value="cAMP-binding domain-like"/>
    <property type="match status" value="1"/>
</dbReference>
<dbReference type="Gene3D" id="2.60.120.10">
    <property type="entry name" value="Jelly Rolls"/>
    <property type="match status" value="1"/>
</dbReference>
<keyword evidence="8" id="KW-0472">Membrane</keyword>
<evidence type="ECO:0000259" key="11">
    <source>
        <dbReference type="PROSITE" id="PS51635"/>
    </source>
</evidence>
<feature type="active site" description="Proton acceptor" evidence="9">
    <location>
        <position position="491"/>
    </location>
</feature>
<evidence type="ECO:0000256" key="5">
    <source>
        <dbReference type="ARBA" id="ARBA00022963"/>
    </source>
</evidence>
<dbReference type="Pfam" id="PF24179">
    <property type="entry name" value="NTE_Ploop"/>
    <property type="match status" value="1"/>
</dbReference>
<name>A0A6G9AIN3_9BACT</name>
<dbReference type="SMART" id="SM00100">
    <property type="entry name" value="cNMP"/>
    <property type="match status" value="1"/>
</dbReference>
<feature type="domain" description="Cyclic nucleotide-binding" evidence="10">
    <location>
        <begin position="18"/>
        <end position="138"/>
    </location>
</feature>
<evidence type="ECO:0000259" key="10">
    <source>
        <dbReference type="PROSITE" id="PS50042"/>
    </source>
</evidence>
<dbReference type="SUPFAM" id="SSF52151">
    <property type="entry name" value="FabD/lysophospholipase-like"/>
    <property type="match status" value="1"/>
</dbReference>
<evidence type="ECO:0000313" key="12">
    <source>
        <dbReference type="EMBL" id="QIP12310.1"/>
    </source>
</evidence>
<dbReference type="CDD" id="cd00038">
    <property type="entry name" value="CAP_ED"/>
    <property type="match status" value="1"/>
</dbReference>
<evidence type="ECO:0000256" key="2">
    <source>
        <dbReference type="ARBA" id="ARBA00006636"/>
    </source>
</evidence>
<evidence type="ECO:0000256" key="3">
    <source>
        <dbReference type="ARBA" id="ARBA00022692"/>
    </source>
</evidence>
<dbReference type="Proteomes" id="UP000501802">
    <property type="component" value="Chromosome"/>
</dbReference>
<evidence type="ECO:0000256" key="8">
    <source>
        <dbReference type="ARBA" id="ARBA00023136"/>
    </source>
</evidence>
<dbReference type="InterPro" id="IPR016035">
    <property type="entry name" value="Acyl_Trfase/lysoPLipase"/>
</dbReference>
<reference evidence="12 13" key="1">
    <citation type="submission" date="2020-03" db="EMBL/GenBank/DDBJ databases">
        <authorList>
            <person name="Kim M.K."/>
        </authorList>
    </citation>
    <scope>NUCLEOTIDE SEQUENCE [LARGE SCALE GENOMIC DNA]</scope>
    <source>
        <strain evidence="12 13">BT328</strain>
    </source>
</reference>
<evidence type="ECO:0000256" key="4">
    <source>
        <dbReference type="ARBA" id="ARBA00022801"/>
    </source>
</evidence>
<evidence type="ECO:0000256" key="1">
    <source>
        <dbReference type="ARBA" id="ARBA00004370"/>
    </source>
</evidence>
<dbReference type="InterPro" id="IPR000595">
    <property type="entry name" value="cNMP-bd_dom"/>
</dbReference>
<keyword evidence="6" id="KW-1133">Transmembrane helix</keyword>
<dbReference type="Gene3D" id="3.40.1090.10">
    <property type="entry name" value="Cytosolic phospholipase A2 catalytic domain"/>
    <property type="match status" value="2"/>
</dbReference>
<sequence length="623" mass="70356">MPITRLQHELLYTGLTSVFGEFDDRFFALIEPQLQWVEMSGGDVLFNQNDPGDAMYFVSSGRLQVFVDDSDGNPRRIGEVMRGGIVGEMSILANEPLWATVIALRDSVLIRISKEVFELLIAANPKVAMNLSKRIIERLKFAQLPQKSIKKRANICLLALHEHIDLEKIGHDLSEVLQQKSTVYIASSKLVNQLFQSDIAQTAKIDCEENWQLSNWLDEQELQHDFLILLADKPVRHEPYNEWTKRCLREADEVVLIADAQQSFQLTDAEKHQQLGRLVTDHMQTLVLVHPADTVTPHHTADWLQHRPLVKQHYHIRQGLSRDISRLARLLSGTAIGLVLAGGGAKGFAHLGVLKALQEFDIPVDFVGGTSVGGLLAASISFDQPLDIMRQHLKKAAFFNPTKDYNWLPLISLIRGKRIDQMIQDTVRAFIGHSEADIEDMWLTLFTVSSNYTLAREEIHTRGPLVKYLKATTAIPGVFPPVIDGDNLLVDGGMFNNFPVDVMSRMPVGKVIGVDLSIDKLHKMTIDTIPSPTELLRDRLRPKKLRKYRLPSLLAIMLNATLLSSAARRNETKQHLDLYFNPDVTQFGLMQWASFDNVVDMGYEHAKSILLQMTEAEREAFRG</sequence>
<dbReference type="RefSeq" id="WP_167206338.1">
    <property type="nucleotide sequence ID" value="NZ_CP050063.1"/>
</dbReference>
<feature type="active site" description="Nucleophile" evidence="9">
    <location>
        <position position="371"/>
    </location>
</feature>
<comment type="similarity">
    <text evidence="2">Belongs to the NTE family.</text>
</comment>
<feature type="short sequence motif" description="DGA/G" evidence="9">
    <location>
        <begin position="491"/>
        <end position="493"/>
    </location>
</feature>
<evidence type="ECO:0000256" key="9">
    <source>
        <dbReference type="PROSITE-ProRule" id="PRU01161"/>
    </source>
</evidence>
<organism evidence="12 13">
    <name type="scientific">Spirosoma aureum</name>
    <dbReference type="NCBI Taxonomy" id="2692134"/>
    <lineage>
        <taxon>Bacteria</taxon>
        <taxon>Pseudomonadati</taxon>
        <taxon>Bacteroidota</taxon>
        <taxon>Cytophagia</taxon>
        <taxon>Cytophagales</taxon>
        <taxon>Cytophagaceae</taxon>
        <taxon>Spirosoma</taxon>
    </lineage>
</organism>
<dbReference type="InterPro" id="IPR002641">
    <property type="entry name" value="PNPLA_dom"/>
</dbReference>
<dbReference type="InterPro" id="IPR014710">
    <property type="entry name" value="RmlC-like_jellyroll"/>
</dbReference>
<dbReference type="Pfam" id="PF00027">
    <property type="entry name" value="cNMP_binding"/>
    <property type="match status" value="1"/>
</dbReference>
<comment type="subcellular location">
    <subcellularLocation>
        <location evidence="1">Membrane</location>
    </subcellularLocation>
</comment>
<keyword evidence="3" id="KW-0812">Transmembrane</keyword>
<protein>
    <submittedName>
        <fullName evidence="12">Cyclic nucleotide-binding domain-containing protein</fullName>
    </submittedName>
</protein>
<evidence type="ECO:0000256" key="6">
    <source>
        <dbReference type="ARBA" id="ARBA00022989"/>
    </source>
</evidence>
<accession>A0A6G9AIN3</accession>
<dbReference type="PANTHER" id="PTHR14226">
    <property type="entry name" value="NEUROPATHY TARGET ESTERASE/SWISS CHEESE D.MELANOGASTER"/>
    <property type="match status" value="1"/>
</dbReference>
<proteinExistence type="inferred from homology"/>
<keyword evidence="4 9" id="KW-0378">Hydrolase</keyword>
<dbReference type="PANTHER" id="PTHR14226:SF29">
    <property type="entry name" value="NEUROPATHY TARGET ESTERASE SWS"/>
    <property type="match status" value="1"/>
</dbReference>
<keyword evidence="13" id="KW-1185">Reference proteome</keyword>
<gene>
    <name evidence="12" type="ORF">G8759_06555</name>
</gene>
<feature type="domain" description="PNPLA" evidence="11">
    <location>
        <begin position="338"/>
        <end position="504"/>
    </location>
</feature>
<dbReference type="GO" id="GO:0016020">
    <property type="term" value="C:membrane"/>
    <property type="evidence" value="ECO:0007669"/>
    <property type="project" value="UniProtKB-SubCell"/>
</dbReference>
<dbReference type="InterPro" id="IPR056556">
    <property type="entry name" value="NTE1_P-loop_dom"/>
</dbReference>